<evidence type="ECO:0000256" key="4">
    <source>
        <dbReference type="ARBA" id="ARBA00023125"/>
    </source>
</evidence>
<feature type="region of interest" description="Disordered" evidence="6">
    <location>
        <begin position="38"/>
        <end position="137"/>
    </location>
</feature>
<keyword evidence="4" id="KW-0238">DNA-binding</keyword>
<accession>A0ABS6H7I9</accession>
<keyword evidence="5" id="KW-0233">DNA recombination</keyword>
<evidence type="ECO:0000256" key="5">
    <source>
        <dbReference type="ARBA" id="ARBA00023172"/>
    </source>
</evidence>
<evidence type="ECO:0000256" key="6">
    <source>
        <dbReference type="SAM" id="MobiDB-lite"/>
    </source>
</evidence>
<reference evidence="7 8" key="1">
    <citation type="submission" date="2021-01" db="EMBL/GenBank/DDBJ databases">
        <title>Roseomonas sp. nov, a bacterium isolated from an oil production mixture in Yumen Oilfield.</title>
        <authorList>
            <person name="Wu D."/>
        </authorList>
    </citation>
    <scope>NUCLEOTIDE SEQUENCE [LARGE SCALE GENOMIC DNA]</scope>
    <source>
        <strain evidence="7 8">ROY-5-3</strain>
    </source>
</reference>
<comment type="similarity">
    <text evidence="2">Belongs to the transposase mutator family.</text>
</comment>
<dbReference type="Pfam" id="PF00872">
    <property type="entry name" value="Transposase_mut"/>
    <property type="match status" value="1"/>
</dbReference>
<gene>
    <name evidence="7" type="ORF">JJQ90_11530</name>
</gene>
<evidence type="ECO:0000313" key="8">
    <source>
        <dbReference type="Proteomes" id="UP000689967"/>
    </source>
</evidence>
<evidence type="ECO:0000313" key="7">
    <source>
        <dbReference type="EMBL" id="MBU8544341.1"/>
    </source>
</evidence>
<name>A0ABS6H7I9_9PROT</name>
<evidence type="ECO:0000256" key="3">
    <source>
        <dbReference type="ARBA" id="ARBA00022578"/>
    </source>
</evidence>
<keyword evidence="8" id="KW-1185">Reference proteome</keyword>
<evidence type="ECO:0000256" key="1">
    <source>
        <dbReference type="ARBA" id="ARBA00002190"/>
    </source>
</evidence>
<feature type="compositionally biased region" description="Low complexity" evidence="6">
    <location>
        <begin position="77"/>
        <end position="89"/>
    </location>
</feature>
<comment type="function">
    <text evidence="1">Required for the transposition of the insertion element.</text>
</comment>
<evidence type="ECO:0000256" key="2">
    <source>
        <dbReference type="ARBA" id="ARBA00010961"/>
    </source>
</evidence>
<protein>
    <submittedName>
        <fullName evidence="7">Transposase</fullName>
    </submittedName>
</protein>
<dbReference type="Proteomes" id="UP000689967">
    <property type="component" value="Unassembled WGS sequence"/>
</dbReference>
<comment type="caution">
    <text evidence="7">The sequence shown here is derived from an EMBL/GenBank/DDBJ whole genome shotgun (WGS) entry which is preliminary data.</text>
</comment>
<keyword evidence="3" id="KW-0815">Transposition</keyword>
<sequence>MDFPREHRATIQSANPIDRLDGEIRRRIDVVSIVPNEGAILPEQSDEWATLGAPAPRDGTGPLQTRHAPPSSRPRTAANAVRPRSAAPRSARHRRAERAVSAGCRRVRSRGDPAARCAPGSPRRAWRPHGPQSGGRG</sequence>
<dbReference type="EMBL" id="JAERQM010000003">
    <property type="protein sequence ID" value="MBU8544341.1"/>
    <property type="molecule type" value="Genomic_DNA"/>
</dbReference>
<organism evidence="7 8">
    <name type="scientific">Falsiroseomonas oleicola</name>
    <dbReference type="NCBI Taxonomy" id="2801474"/>
    <lineage>
        <taxon>Bacteria</taxon>
        <taxon>Pseudomonadati</taxon>
        <taxon>Pseudomonadota</taxon>
        <taxon>Alphaproteobacteria</taxon>
        <taxon>Acetobacterales</taxon>
        <taxon>Roseomonadaceae</taxon>
        <taxon>Falsiroseomonas</taxon>
    </lineage>
</organism>
<proteinExistence type="inferred from homology"/>
<dbReference type="InterPro" id="IPR001207">
    <property type="entry name" value="Transposase_mutator"/>
</dbReference>